<reference evidence="2 3" key="1">
    <citation type="submission" date="2014-11" db="EMBL/GenBank/DDBJ databases">
        <authorList>
            <person name="Zhu J."/>
            <person name="Qi W."/>
            <person name="Song R."/>
        </authorList>
    </citation>
    <scope>NUCLEOTIDE SEQUENCE [LARGE SCALE GENOMIC DNA]</scope>
</reference>
<dbReference type="Proteomes" id="UP000041254">
    <property type="component" value="Unassembled WGS sequence"/>
</dbReference>
<feature type="transmembrane region" description="Helical" evidence="1">
    <location>
        <begin position="180"/>
        <end position="201"/>
    </location>
</feature>
<gene>
    <name evidence="2" type="ORF">Vbra_4420</name>
</gene>
<evidence type="ECO:0000313" key="2">
    <source>
        <dbReference type="EMBL" id="CEM11720.1"/>
    </source>
</evidence>
<keyword evidence="1" id="KW-0472">Membrane</keyword>
<keyword evidence="1" id="KW-0812">Transmembrane</keyword>
<keyword evidence="1" id="KW-1133">Transmembrane helix</keyword>
<organism evidence="2 3">
    <name type="scientific">Vitrella brassicaformis (strain CCMP3155)</name>
    <dbReference type="NCBI Taxonomy" id="1169540"/>
    <lineage>
        <taxon>Eukaryota</taxon>
        <taxon>Sar</taxon>
        <taxon>Alveolata</taxon>
        <taxon>Colpodellida</taxon>
        <taxon>Vitrellaceae</taxon>
        <taxon>Vitrella</taxon>
    </lineage>
</organism>
<name>A0A0G4FEU0_VITBC</name>
<dbReference type="AlphaFoldDB" id="A0A0G4FEU0"/>
<dbReference type="PhylomeDB" id="A0A0G4FEU0"/>
<evidence type="ECO:0000313" key="3">
    <source>
        <dbReference type="Proteomes" id="UP000041254"/>
    </source>
</evidence>
<feature type="transmembrane region" description="Helical" evidence="1">
    <location>
        <begin position="221"/>
        <end position="239"/>
    </location>
</feature>
<feature type="transmembrane region" description="Helical" evidence="1">
    <location>
        <begin position="57"/>
        <end position="77"/>
    </location>
</feature>
<accession>A0A0G4FEU0</accession>
<dbReference type="VEuPathDB" id="CryptoDB:Vbra_4420"/>
<proteinExistence type="predicted"/>
<protein>
    <submittedName>
        <fullName evidence="2">Uncharacterized protein</fullName>
    </submittedName>
</protein>
<evidence type="ECO:0000256" key="1">
    <source>
        <dbReference type="SAM" id="Phobius"/>
    </source>
</evidence>
<keyword evidence="3" id="KW-1185">Reference proteome</keyword>
<dbReference type="InParanoid" id="A0A0G4FEU0"/>
<dbReference type="EMBL" id="CDMY01000423">
    <property type="protein sequence ID" value="CEM11720.1"/>
    <property type="molecule type" value="Genomic_DNA"/>
</dbReference>
<sequence length="325" mass="35278">MTPTPGKHLPPLARTLHRLTSTLGFQPIILAKIPVAHKWLTMSQWLRSEALDVLNEALGLFYLTAIILAVMFTLPLFSDRLTGGGFASHEGAYVEVKQHYTLSAYSLSMELVPGRNATRCDPHSVAQSLVGREEFEQCSVSRYSDNAKFCNCKASYAWLVDHSNEEAAAVWRDFIAGSGAIHASIGVVTLLMLAAIVPYGLSVHRKWNHGLSSSPWNVVTFSIYTVAIPIPIIGHFWWWSFTSHPWCFDSESGSLHGAACDQTLGTLWMGIISPACVIGMATWSFCFPVPPKAARQAAAGNGASAQYAAVPTSSDDASLPNPQDG</sequence>